<dbReference type="SUPFAM" id="SSF46579">
    <property type="entry name" value="Prefoldin"/>
    <property type="match status" value="1"/>
</dbReference>
<dbReference type="GO" id="GO:1990114">
    <property type="term" value="P:RNA polymerase II core complex assembly"/>
    <property type="evidence" value="ECO:0007669"/>
    <property type="project" value="TreeGrafter"/>
</dbReference>
<dbReference type="CDD" id="cd23157">
    <property type="entry name" value="Prefoldin_5"/>
    <property type="match status" value="1"/>
</dbReference>
<dbReference type="Pfam" id="PF02996">
    <property type="entry name" value="Prefoldin"/>
    <property type="match status" value="1"/>
</dbReference>
<dbReference type="InterPro" id="IPR011599">
    <property type="entry name" value="PFD_alpha_archaea"/>
</dbReference>
<dbReference type="GO" id="GO:0051082">
    <property type="term" value="F:unfolded protein binding"/>
    <property type="evidence" value="ECO:0007669"/>
    <property type="project" value="InterPro"/>
</dbReference>
<accession>A0A1Q2ZSE4</accession>
<dbReference type="AlphaFoldDB" id="A0A1Q2ZSE4"/>
<evidence type="ECO:0000256" key="1">
    <source>
        <dbReference type="ARBA" id="ARBA00010048"/>
    </source>
</evidence>
<dbReference type="GO" id="GO:0051286">
    <property type="term" value="C:cell tip"/>
    <property type="evidence" value="ECO:0007669"/>
    <property type="project" value="EnsemblFungi"/>
</dbReference>
<dbReference type="GO" id="GO:0032968">
    <property type="term" value="P:positive regulation of transcription elongation by RNA polymerase II"/>
    <property type="evidence" value="ECO:0007669"/>
    <property type="project" value="EnsemblFungi"/>
</dbReference>
<dbReference type="GO" id="GO:0015631">
    <property type="term" value="F:tubulin binding"/>
    <property type="evidence" value="ECO:0007669"/>
    <property type="project" value="EnsemblFungi"/>
</dbReference>
<sequence>MSSQRIDLTKLGPEQLAAVKQQIDQEFQHFNQSLQALTLARNRFQDCIEDIKSISSPENKDQKIMVPASASLYIPGKIVENDKFMVDVGTGYYVEKTDTEAMSFYEHKIQKLNKESVQIQNIIKEKTSASLAIEAHIRQAAMSQHQEALKQQQAQQPTNAN</sequence>
<evidence type="ECO:0000313" key="3">
    <source>
        <dbReference type="EMBL" id="GAV46436.1"/>
    </source>
</evidence>
<dbReference type="FunFam" id="1.10.287.370:FF:000004">
    <property type="entry name" value="Probable prefoldin subunit 5"/>
    <property type="match status" value="1"/>
</dbReference>
<proteinExistence type="inferred from homology"/>
<evidence type="ECO:0000256" key="2">
    <source>
        <dbReference type="ARBA" id="ARBA00023186"/>
    </source>
</evidence>
<dbReference type="GO" id="GO:0006457">
    <property type="term" value="P:protein folding"/>
    <property type="evidence" value="ECO:0007669"/>
    <property type="project" value="InterPro"/>
</dbReference>
<dbReference type="OMA" id="QAKFKAC"/>
<dbReference type="InterPro" id="IPR004127">
    <property type="entry name" value="Prefoldin_subunit_alpha"/>
</dbReference>
<dbReference type="OrthoDB" id="10267474at2759"/>
<evidence type="ECO:0008006" key="5">
    <source>
        <dbReference type="Google" id="ProtNLM"/>
    </source>
</evidence>
<dbReference type="GO" id="GO:0007021">
    <property type="term" value="P:tubulin complex assembly"/>
    <property type="evidence" value="ECO:0007669"/>
    <property type="project" value="EnsemblFungi"/>
</dbReference>
<dbReference type="GO" id="GO:0032153">
    <property type="term" value="C:cell division site"/>
    <property type="evidence" value="ECO:0007669"/>
    <property type="project" value="EnsemblFungi"/>
</dbReference>
<dbReference type="Proteomes" id="UP000187013">
    <property type="component" value="Unassembled WGS sequence"/>
</dbReference>
<protein>
    <recommendedName>
        <fullName evidence="5">Prefoldin subunit 5</fullName>
    </recommendedName>
</protein>
<dbReference type="InterPro" id="IPR009053">
    <property type="entry name" value="Prefoldin"/>
</dbReference>
<dbReference type="eggNOG" id="KOG3048">
    <property type="taxonomic scope" value="Eukaryota"/>
</dbReference>
<dbReference type="GO" id="GO:1990115">
    <property type="term" value="P:RNA polymerase III assembly"/>
    <property type="evidence" value="ECO:0007669"/>
    <property type="project" value="TreeGrafter"/>
</dbReference>
<gene>
    <name evidence="3" type="ORF">ZYGR_0A00270</name>
</gene>
<dbReference type="PANTHER" id="PTHR12674:SF2">
    <property type="entry name" value="PREFOLDIN SUBUNIT 5"/>
    <property type="match status" value="1"/>
</dbReference>
<comment type="caution">
    <text evidence="3">The sequence shown here is derived from an EMBL/GenBank/DDBJ whole genome shotgun (WGS) entry which is preliminary data.</text>
</comment>
<dbReference type="NCBIfam" id="TIGR00293">
    <property type="entry name" value="prefoldin subunit alpha"/>
    <property type="match status" value="1"/>
</dbReference>
<reference evidence="3 4" key="1">
    <citation type="submission" date="2016-08" db="EMBL/GenBank/DDBJ databases">
        <title>Draft genome sequence of allopolyploid Zygosaccharomyces rouxii.</title>
        <authorList>
            <person name="Watanabe J."/>
            <person name="Uehara K."/>
            <person name="Mogi Y."/>
            <person name="Tsukioka Y."/>
        </authorList>
    </citation>
    <scope>NUCLEOTIDE SEQUENCE [LARGE SCALE GENOMIC DNA]</scope>
    <source>
        <strain evidence="3 4">NBRC 110957</strain>
    </source>
</reference>
<dbReference type="EMBL" id="BDGX01000001">
    <property type="protein sequence ID" value="GAV46436.1"/>
    <property type="molecule type" value="Genomic_DNA"/>
</dbReference>
<name>A0A1Q2ZSE4_ZYGRO</name>
<dbReference type="GO" id="GO:0005737">
    <property type="term" value="C:cytoplasm"/>
    <property type="evidence" value="ECO:0007669"/>
    <property type="project" value="EnsemblFungi"/>
</dbReference>
<organism evidence="3 4">
    <name type="scientific">Zygosaccharomyces rouxii</name>
    <dbReference type="NCBI Taxonomy" id="4956"/>
    <lineage>
        <taxon>Eukaryota</taxon>
        <taxon>Fungi</taxon>
        <taxon>Dikarya</taxon>
        <taxon>Ascomycota</taxon>
        <taxon>Saccharomycotina</taxon>
        <taxon>Saccharomycetes</taxon>
        <taxon>Saccharomycetales</taxon>
        <taxon>Saccharomycetaceae</taxon>
        <taxon>Zygosaccharomyces</taxon>
    </lineage>
</organism>
<dbReference type="Gene3D" id="1.10.287.370">
    <property type="match status" value="1"/>
</dbReference>
<comment type="similarity">
    <text evidence="1">Belongs to the prefoldin subunit alpha family.</text>
</comment>
<dbReference type="GO" id="GO:1990113">
    <property type="term" value="P:RNA polymerase I assembly"/>
    <property type="evidence" value="ECO:0007669"/>
    <property type="project" value="TreeGrafter"/>
</dbReference>
<keyword evidence="2" id="KW-0143">Chaperone</keyword>
<dbReference type="PANTHER" id="PTHR12674">
    <property type="entry name" value="PREFOLDIN SUBUNIT 5"/>
    <property type="match status" value="1"/>
</dbReference>
<dbReference type="GO" id="GO:0016272">
    <property type="term" value="C:prefoldin complex"/>
    <property type="evidence" value="ECO:0007669"/>
    <property type="project" value="EnsemblFungi"/>
</dbReference>
<evidence type="ECO:0000313" key="4">
    <source>
        <dbReference type="Proteomes" id="UP000187013"/>
    </source>
</evidence>